<dbReference type="InterPro" id="IPR000873">
    <property type="entry name" value="AMP-dep_synth/lig_dom"/>
</dbReference>
<dbReference type="InterPro" id="IPR020845">
    <property type="entry name" value="AMP-binding_CS"/>
</dbReference>
<dbReference type="Pfam" id="PF00501">
    <property type="entry name" value="AMP-binding"/>
    <property type="match status" value="1"/>
</dbReference>
<evidence type="ECO:0000313" key="5">
    <source>
        <dbReference type="EMBL" id="AMN47696.1"/>
    </source>
</evidence>
<accession>A0A127FBB3</accession>
<dbReference type="Proteomes" id="UP000070250">
    <property type="component" value="Chromosome"/>
</dbReference>
<dbReference type="PROSITE" id="PS00455">
    <property type="entry name" value="AMP_BINDING"/>
    <property type="match status" value="1"/>
</dbReference>
<dbReference type="RefSeq" id="WP_066921302.1">
    <property type="nucleotide sequence ID" value="NZ_CP011971.1"/>
</dbReference>
<protein>
    <recommendedName>
        <fullName evidence="7">2,3-dihydroxybenzoate-AMP ligase</fullName>
    </recommendedName>
</protein>
<evidence type="ECO:0000259" key="4">
    <source>
        <dbReference type="Pfam" id="PF13193"/>
    </source>
</evidence>
<dbReference type="GO" id="GO:0006631">
    <property type="term" value="P:fatty acid metabolic process"/>
    <property type="evidence" value="ECO:0007669"/>
    <property type="project" value="TreeGrafter"/>
</dbReference>
<dbReference type="PANTHER" id="PTHR43201">
    <property type="entry name" value="ACYL-COA SYNTHETASE"/>
    <property type="match status" value="1"/>
</dbReference>
<reference evidence="5 6" key="1">
    <citation type="submission" date="2015-06" db="EMBL/GenBank/DDBJ databases">
        <title>A Comprehensive Approach to Explore the Metabolic and Phylogenetic Diversity of Bacterial Steroid Degradation in the Environment: Testosterone as an Example.</title>
        <authorList>
            <person name="Yang F.-C."/>
            <person name="Chen Y.-L."/>
            <person name="Yu C.-P."/>
            <person name="Tang S.-L."/>
            <person name="Wang P.-H."/>
            <person name="Ismail W."/>
            <person name="Wang C.-H."/>
            <person name="Yang C.-Y."/>
            <person name="Chiang Y.-R."/>
        </authorList>
    </citation>
    <scope>NUCLEOTIDE SEQUENCE [LARGE SCALE GENOMIC DNA]</scope>
    <source>
        <strain evidence="5 6">DSM 18526</strain>
    </source>
</reference>
<dbReference type="InterPro" id="IPR045851">
    <property type="entry name" value="AMP-bd_C_sf"/>
</dbReference>
<dbReference type="InterPro" id="IPR042099">
    <property type="entry name" value="ANL_N_sf"/>
</dbReference>
<dbReference type="PATRIC" id="fig|465721.4.peg.2434"/>
<dbReference type="Gene3D" id="3.40.50.12780">
    <property type="entry name" value="N-terminal domain of ligase-like"/>
    <property type="match status" value="1"/>
</dbReference>
<dbReference type="EMBL" id="CP011971">
    <property type="protein sequence ID" value="AMN47696.1"/>
    <property type="molecule type" value="Genomic_DNA"/>
</dbReference>
<dbReference type="OrthoDB" id="9803968at2"/>
<dbReference type="InterPro" id="IPR025110">
    <property type="entry name" value="AMP-bd_C"/>
</dbReference>
<evidence type="ECO:0008006" key="7">
    <source>
        <dbReference type="Google" id="ProtNLM"/>
    </source>
</evidence>
<feature type="domain" description="AMP-dependent synthetase/ligase" evidence="3">
    <location>
        <begin position="27"/>
        <end position="421"/>
    </location>
</feature>
<dbReference type="AlphaFoldDB" id="A0A127FBB3"/>
<organism evidence="5 6">
    <name type="scientific">Steroidobacter denitrificans</name>
    <dbReference type="NCBI Taxonomy" id="465721"/>
    <lineage>
        <taxon>Bacteria</taxon>
        <taxon>Pseudomonadati</taxon>
        <taxon>Pseudomonadota</taxon>
        <taxon>Gammaproteobacteria</taxon>
        <taxon>Steroidobacterales</taxon>
        <taxon>Steroidobacteraceae</taxon>
        <taxon>Steroidobacter</taxon>
    </lineage>
</organism>
<keyword evidence="2" id="KW-0436">Ligase</keyword>
<gene>
    <name evidence="5" type="ORF">ACG33_11410</name>
</gene>
<dbReference type="GO" id="GO:0031956">
    <property type="term" value="F:medium-chain fatty acid-CoA ligase activity"/>
    <property type="evidence" value="ECO:0007669"/>
    <property type="project" value="TreeGrafter"/>
</dbReference>
<proteinExistence type="inferred from homology"/>
<name>A0A127FBB3_STEDE</name>
<dbReference type="PANTHER" id="PTHR43201:SF5">
    <property type="entry name" value="MEDIUM-CHAIN ACYL-COA LIGASE ACSF2, MITOCHONDRIAL"/>
    <property type="match status" value="1"/>
</dbReference>
<sequence length="578" mass="64754">MIFARAQDIERYSANGWWGRETLDQIFRENALHNPGGVAVVDAPNRATFAHGTQQRLSYAQLDEAVAAFAARLLTLGLRRDDVVASQLPNIVESIVVLLACARLGLVVSPLLVQFDLHELRDVLEQLRPKLFITVTGFKQRKLAQTAAIACVEYGCLLAVLDDGSTPSDWMNCRPGDKESVRRHGDDLEVEANDIFTVCWTSGTEGKPKGVMRSHNNWMWTGRAMLYGYGEALRKGDVILNASPLVNMAAIGGSFMSWLLCSGTLVLHHPLDMALALRQIRDEHVRVTFMPPAFFVSLLNDPEMLSCADLTCLRAMGTGSTSIPAWAIERMEREFGVEVVNFFGANEGTSLFSSSRQIIDPTQRASFFPRFGWPDYQWPTFPLAEQIESRLVDPETGVEIEKPGHPGELRMRSPGIFPGYFRDEQRTREAFDDQGFFRTGDLFEIAGEGEQRRYLRFVGRSKDIIVRGGLKIAPMELDEILSRHPLLKEAAAFGYADERLGEKVGIAAVPADGRQVTLQDIVTFLKEERLSVYKLPERLLLVEKLPRNALQKILRQQLSSLADERACRANQDRQQLSS</sequence>
<evidence type="ECO:0000259" key="3">
    <source>
        <dbReference type="Pfam" id="PF00501"/>
    </source>
</evidence>
<dbReference type="Pfam" id="PF13193">
    <property type="entry name" value="AMP-binding_C"/>
    <property type="match status" value="1"/>
</dbReference>
<feature type="domain" description="AMP-binding enzyme C-terminal" evidence="4">
    <location>
        <begin position="476"/>
        <end position="551"/>
    </location>
</feature>
<evidence type="ECO:0000256" key="1">
    <source>
        <dbReference type="ARBA" id="ARBA00006432"/>
    </source>
</evidence>
<dbReference type="Gene3D" id="3.30.300.30">
    <property type="match status" value="1"/>
</dbReference>
<dbReference type="KEGG" id="sdf:ACG33_11410"/>
<comment type="similarity">
    <text evidence="1">Belongs to the ATP-dependent AMP-binding enzyme family.</text>
</comment>
<dbReference type="STRING" id="465721.ACG33_11410"/>
<evidence type="ECO:0000256" key="2">
    <source>
        <dbReference type="ARBA" id="ARBA00022598"/>
    </source>
</evidence>
<keyword evidence="6" id="KW-1185">Reference proteome</keyword>
<evidence type="ECO:0000313" key="6">
    <source>
        <dbReference type="Proteomes" id="UP000070250"/>
    </source>
</evidence>
<dbReference type="SUPFAM" id="SSF56801">
    <property type="entry name" value="Acetyl-CoA synthetase-like"/>
    <property type="match status" value="1"/>
</dbReference>